<evidence type="ECO:0000259" key="1">
    <source>
        <dbReference type="Pfam" id="PF04149"/>
    </source>
</evidence>
<dbReference type="Proteomes" id="UP000032458">
    <property type="component" value="Unassembled WGS sequence"/>
</dbReference>
<dbReference type="InterPro" id="IPR007278">
    <property type="entry name" value="DUF397"/>
</dbReference>
<reference evidence="2 3" key="1">
    <citation type="submission" date="2014-09" db="EMBL/GenBank/DDBJ databases">
        <title>Draft genome sequence of Streptomyces natalensis ATCC 27448, producer of the antifungal pimaricin.</title>
        <authorList>
            <person name="Mendes M.V."/>
            <person name="Beites T."/>
            <person name="Pires S."/>
            <person name="Santos C.L."/>
            <person name="Moradas-Ferreira P."/>
        </authorList>
    </citation>
    <scope>NUCLEOTIDE SEQUENCE [LARGE SCALE GENOMIC DNA]</scope>
    <source>
        <strain evidence="2 3">ATCC 27448</strain>
    </source>
</reference>
<accession>A0A0D7CBH8</accession>
<organism evidence="2 3">
    <name type="scientific">Streptomyces natalensis ATCC 27448</name>
    <dbReference type="NCBI Taxonomy" id="1240678"/>
    <lineage>
        <taxon>Bacteria</taxon>
        <taxon>Bacillati</taxon>
        <taxon>Actinomycetota</taxon>
        <taxon>Actinomycetes</taxon>
        <taxon>Kitasatosporales</taxon>
        <taxon>Streptomycetaceae</taxon>
        <taxon>Streptomyces</taxon>
    </lineage>
</organism>
<proteinExistence type="predicted"/>
<gene>
    <name evidence="2" type="ORF">SNA_38595</name>
</gene>
<sequence length="67" mass="7038">MTIEIRASAAQWLKSSYSSGGDNCVEVANLPALSRVAVRDSKDPDGPVLAFPTPAFAAFVGRVRGTD</sequence>
<protein>
    <recommendedName>
        <fullName evidence="1">DUF397 domain-containing protein</fullName>
    </recommendedName>
</protein>
<dbReference type="EMBL" id="JRKI01000063">
    <property type="protein sequence ID" value="KIZ13366.1"/>
    <property type="molecule type" value="Genomic_DNA"/>
</dbReference>
<dbReference type="RefSeq" id="WP_030069695.1">
    <property type="nucleotide sequence ID" value="NZ_JRKI01000063.1"/>
</dbReference>
<dbReference type="PATRIC" id="fig|1240678.4.peg.8220"/>
<keyword evidence="3" id="KW-1185">Reference proteome</keyword>
<comment type="caution">
    <text evidence="2">The sequence shown here is derived from an EMBL/GenBank/DDBJ whole genome shotgun (WGS) entry which is preliminary data.</text>
</comment>
<name>A0A0D7CBH8_9ACTN</name>
<dbReference type="Pfam" id="PF04149">
    <property type="entry name" value="DUF397"/>
    <property type="match status" value="1"/>
</dbReference>
<evidence type="ECO:0000313" key="3">
    <source>
        <dbReference type="Proteomes" id="UP000032458"/>
    </source>
</evidence>
<feature type="domain" description="DUF397" evidence="1">
    <location>
        <begin position="10"/>
        <end position="64"/>
    </location>
</feature>
<evidence type="ECO:0000313" key="2">
    <source>
        <dbReference type="EMBL" id="KIZ13366.1"/>
    </source>
</evidence>
<dbReference type="AlphaFoldDB" id="A0A0D7CBH8"/>